<dbReference type="NCBIfam" id="TIGR03899">
    <property type="entry name" value="TIGR03899 family protein"/>
    <property type="match status" value="1"/>
</dbReference>
<dbReference type="RefSeq" id="WP_107185434.1">
    <property type="nucleotide sequence ID" value="NZ_JAWQGC010000009.1"/>
</dbReference>
<gene>
    <name evidence="1" type="ORF">C0W93_13770</name>
</gene>
<reference evidence="1 2" key="1">
    <citation type="submission" date="2018-03" db="EMBL/GenBank/DDBJ databases">
        <title>Whole genome sequencing of Histamine producing bacteria.</title>
        <authorList>
            <person name="Butler K."/>
        </authorList>
    </citation>
    <scope>NUCLEOTIDE SEQUENCE [LARGE SCALE GENOMIC DNA]</scope>
    <source>
        <strain evidence="1 2">Res.4.1</strain>
    </source>
</reference>
<dbReference type="InterPro" id="IPR021254">
    <property type="entry name" value="DUF2806"/>
</dbReference>
<sequence>MSNNNESIKASRVAAVSTKVLTDSKNKIKAIAEKFSLYGKITPKSEETLETRLQTRITQKQLLEQANLEQIIKLSYDLCHDEPTRDPDPDWLIRFLDMAEQIHNPSMQKLWARILKQELIQAGSVSLRTLQILQAMTHREAMVFQKTLALTCCIGNDKNKKLLTSIKQRKGSFSLQRTHQSHIDYSQYQLPYSSILILTELGLILSTELETNTINPTEKLKFSYHQLVYDLYPIRKGCSLTYYRLSPIGQELAHLIGSHPNDTYQEELYEVLLKYFIISSKEK</sequence>
<accession>A0A2T3KT32</accession>
<dbReference type="EMBL" id="PYNS01000016">
    <property type="protein sequence ID" value="PSV09698.1"/>
    <property type="molecule type" value="Genomic_DNA"/>
</dbReference>
<dbReference type="AlphaFoldDB" id="A0A2T3KT32"/>
<proteinExistence type="predicted"/>
<evidence type="ECO:0000313" key="1">
    <source>
        <dbReference type="EMBL" id="PSV09698.1"/>
    </source>
</evidence>
<name>A0A2T3KT32_PHOLD</name>
<evidence type="ECO:0000313" key="2">
    <source>
        <dbReference type="Proteomes" id="UP000240530"/>
    </source>
</evidence>
<dbReference type="Proteomes" id="UP000240530">
    <property type="component" value="Unassembled WGS sequence"/>
</dbReference>
<comment type="caution">
    <text evidence="1">The sequence shown here is derived from an EMBL/GenBank/DDBJ whole genome shotgun (WGS) entry which is preliminary data.</text>
</comment>
<protein>
    <submittedName>
        <fullName evidence="1">TIGR03899 family protein</fullName>
    </submittedName>
</protein>
<dbReference type="Pfam" id="PF10987">
    <property type="entry name" value="DUF2806"/>
    <property type="match status" value="1"/>
</dbReference>
<organism evidence="1 2">
    <name type="scientific">Photobacterium leiognathi subsp. mandapamensis</name>
    <name type="common">Photobacterium mandapamensis</name>
    <dbReference type="NCBI Taxonomy" id="48408"/>
    <lineage>
        <taxon>Bacteria</taxon>
        <taxon>Pseudomonadati</taxon>
        <taxon>Pseudomonadota</taxon>
        <taxon>Gammaproteobacteria</taxon>
        <taxon>Vibrionales</taxon>
        <taxon>Vibrionaceae</taxon>
        <taxon>Photobacterium</taxon>
    </lineage>
</organism>